<reference evidence="3 4" key="1">
    <citation type="submission" date="2019-02" db="EMBL/GenBank/DDBJ databases">
        <title>Deep-cultivation of Planctomycetes and their phenomic and genomic characterization uncovers novel biology.</title>
        <authorList>
            <person name="Wiegand S."/>
            <person name="Jogler M."/>
            <person name="Boedeker C."/>
            <person name="Pinto D."/>
            <person name="Vollmers J."/>
            <person name="Rivas-Marin E."/>
            <person name="Kohn T."/>
            <person name="Peeters S.H."/>
            <person name="Heuer A."/>
            <person name="Rast P."/>
            <person name="Oberbeckmann S."/>
            <person name="Bunk B."/>
            <person name="Jeske O."/>
            <person name="Meyerdierks A."/>
            <person name="Storesund J.E."/>
            <person name="Kallscheuer N."/>
            <person name="Luecker S."/>
            <person name="Lage O.M."/>
            <person name="Pohl T."/>
            <person name="Merkel B.J."/>
            <person name="Hornburger P."/>
            <person name="Mueller R.-W."/>
            <person name="Bruemmer F."/>
            <person name="Labrenz M."/>
            <person name="Spormann A.M."/>
            <person name="Op den Camp H."/>
            <person name="Overmann J."/>
            <person name="Amann R."/>
            <person name="Jetten M.S.M."/>
            <person name="Mascher T."/>
            <person name="Medema M.H."/>
            <person name="Devos D.P."/>
            <person name="Kaster A.-K."/>
            <person name="Ovreas L."/>
            <person name="Rohde M."/>
            <person name="Galperin M.Y."/>
            <person name="Jogler C."/>
        </authorList>
    </citation>
    <scope>NUCLEOTIDE SEQUENCE [LARGE SCALE GENOMIC DNA]</scope>
    <source>
        <strain evidence="3 4">Pla85_3_4</strain>
    </source>
</reference>
<dbReference type="AlphaFoldDB" id="A0A518E2S7"/>
<keyword evidence="4" id="KW-1185">Reference proteome</keyword>
<name>A0A518E2S7_9BACT</name>
<dbReference type="EMBL" id="CP036433">
    <property type="protein sequence ID" value="QDU98372.1"/>
    <property type="molecule type" value="Genomic_DNA"/>
</dbReference>
<dbReference type="KEGG" id="lcre:Pla8534_62400"/>
<feature type="compositionally biased region" description="Pro residues" evidence="1">
    <location>
        <begin position="74"/>
        <end position="85"/>
    </location>
</feature>
<gene>
    <name evidence="3" type="ORF">Pla8534_62400</name>
</gene>
<evidence type="ECO:0000313" key="4">
    <source>
        <dbReference type="Proteomes" id="UP000317648"/>
    </source>
</evidence>
<dbReference type="Proteomes" id="UP000317648">
    <property type="component" value="Chromosome"/>
</dbReference>
<sequence precursor="true">MSKISFALGSLLLLAAVVVAFRRSQQDAAQPWYMSRLDEVEFHAAPSLEPASHAPRTLNHAPAAPNPASSSETAPPPSLKAPPEPTIVRAGPAVATPALPPSATVVDSPAISPPSESSPATPFVPAPAADLAVADPPALPPITQPSLPPVAEPPPALVRPSIDERPAPPQPAVAASQPARQPLPADTTDPSGGSFSPDAASTPEVPADDPVDGMAERVAQGGLVRLPPEPEPEQDLVLHAAGAVEVRPPLHWHVYEIPVNREVRLVLSPKKLSSRRKMPRDGVWITCHVTANGPAERRREINAWSEERLMKATRDRAESAPPFERSIGGHPAVVRQFTVPARESSSDDDEEADSSNEPLHGVHCLIGPPWGVCEIMATTPASQQPERQADFETLLNQIAISSPDIDMPATVDAARAAESIHGVWKASRSRLRIMPDGKIEMEGDPLTLTALGDPPPTDAKFIPERLEGTYKAEGDLLKIVWSDGSKLNFRWKKKDADLLLTDHQGQISQLKPIFQ</sequence>
<evidence type="ECO:0000256" key="2">
    <source>
        <dbReference type="SAM" id="SignalP"/>
    </source>
</evidence>
<accession>A0A518E2S7</accession>
<feature type="compositionally biased region" description="Pro residues" evidence="1">
    <location>
        <begin position="137"/>
        <end position="157"/>
    </location>
</feature>
<evidence type="ECO:0000313" key="3">
    <source>
        <dbReference type="EMBL" id="QDU98372.1"/>
    </source>
</evidence>
<keyword evidence="2" id="KW-0732">Signal</keyword>
<feature type="compositionally biased region" description="Low complexity" evidence="1">
    <location>
        <begin position="172"/>
        <end position="182"/>
    </location>
</feature>
<feature type="chain" id="PRO_5022001599" evidence="2">
    <location>
        <begin position="21"/>
        <end position="515"/>
    </location>
</feature>
<feature type="compositionally biased region" description="Low complexity" evidence="1">
    <location>
        <begin position="108"/>
        <end position="136"/>
    </location>
</feature>
<proteinExistence type="predicted"/>
<protein>
    <submittedName>
        <fullName evidence="3">Uncharacterized protein</fullName>
    </submittedName>
</protein>
<feature type="compositionally biased region" description="Low complexity" evidence="1">
    <location>
        <begin position="61"/>
        <end position="73"/>
    </location>
</feature>
<evidence type="ECO:0000256" key="1">
    <source>
        <dbReference type="SAM" id="MobiDB-lite"/>
    </source>
</evidence>
<feature type="region of interest" description="Disordered" evidence="1">
    <location>
        <begin position="50"/>
        <end position="212"/>
    </location>
</feature>
<organism evidence="3 4">
    <name type="scientific">Lignipirellula cremea</name>
    <dbReference type="NCBI Taxonomy" id="2528010"/>
    <lineage>
        <taxon>Bacteria</taxon>
        <taxon>Pseudomonadati</taxon>
        <taxon>Planctomycetota</taxon>
        <taxon>Planctomycetia</taxon>
        <taxon>Pirellulales</taxon>
        <taxon>Pirellulaceae</taxon>
        <taxon>Lignipirellula</taxon>
    </lineage>
</organism>
<feature type="signal peptide" evidence="2">
    <location>
        <begin position="1"/>
        <end position="20"/>
    </location>
</feature>
<dbReference type="RefSeq" id="WP_145057572.1">
    <property type="nucleotide sequence ID" value="NZ_CP036433.1"/>
</dbReference>